<gene>
    <name evidence="2" type="ORF">Plil01_000428200</name>
</gene>
<proteinExistence type="predicted"/>
<keyword evidence="3" id="KW-1185">Reference proteome</keyword>
<organism evidence="2 3">
    <name type="scientific">Phytophthora lilii</name>
    <dbReference type="NCBI Taxonomy" id="2077276"/>
    <lineage>
        <taxon>Eukaryota</taxon>
        <taxon>Sar</taxon>
        <taxon>Stramenopiles</taxon>
        <taxon>Oomycota</taxon>
        <taxon>Peronosporomycetes</taxon>
        <taxon>Peronosporales</taxon>
        <taxon>Peronosporaceae</taxon>
        <taxon>Phytophthora</taxon>
    </lineage>
</organism>
<evidence type="ECO:0000313" key="3">
    <source>
        <dbReference type="Proteomes" id="UP001165083"/>
    </source>
</evidence>
<dbReference type="EMBL" id="BSXW01000173">
    <property type="protein sequence ID" value="GMF13850.1"/>
    <property type="molecule type" value="Genomic_DNA"/>
</dbReference>
<dbReference type="AlphaFoldDB" id="A0A9W6TKB6"/>
<reference evidence="2" key="1">
    <citation type="submission" date="2023-04" db="EMBL/GenBank/DDBJ databases">
        <title>Phytophthora lilii NBRC 32176.</title>
        <authorList>
            <person name="Ichikawa N."/>
            <person name="Sato H."/>
            <person name="Tonouchi N."/>
        </authorList>
    </citation>
    <scope>NUCLEOTIDE SEQUENCE</scope>
    <source>
        <strain evidence="2">NBRC 32176</strain>
    </source>
</reference>
<dbReference type="Proteomes" id="UP001165083">
    <property type="component" value="Unassembled WGS sequence"/>
</dbReference>
<evidence type="ECO:0000256" key="1">
    <source>
        <dbReference type="SAM" id="MobiDB-lite"/>
    </source>
</evidence>
<name>A0A9W6TKB6_9STRA</name>
<evidence type="ECO:0000313" key="2">
    <source>
        <dbReference type="EMBL" id="GMF13850.1"/>
    </source>
</evidence>
<protein>
    <submittedName>
        <fullName evidence="2">Unnamed protein product</fullName>
    </submittedName>
</protein>
<comment type="caution">
    <text evidence="2">The sequence shown here is derived from an EMBL/GenBank/DDBJ whole genome shotgun (WGS) entry which is preliminary data.</text>
</comment>
<sequence>MDSASQRESKRRRLSEGSEASEEESPAESSRKVLLKHLPLSILSLPHVARSIDVMLMSAIEAAREAARTGQINWMTRLRDDYEEVVDLSCVARTAAPTEVVERCIDIAAERRNISIIQIFLGTGRISQKAYEKVFYHVSCRRDTLITEFLFRERRPSSKIIMKCFWNAVESDLSPLVNFFHEEGCITSEKSILAFEVAASCNRPEVVATLLDLALIPTHVSLKHLQLQQVMATWKLWQH</sequence>
<feature type="region of interest" description="Disordered" evidence="1">
    <location>
        <begin position="1"/>
        <end position="28"/>
    </location>
</feature>
<accession>A0A9W6TKB6</accession>